<comment type="caution">
    <text evidence="2">The sequence shown here is derived from an EMBL/GenBank/DDBJ whole genome shotgun (WGS) entry which is preliminary data.</text>
</comment>
<protein>
    <submittedName>
        <fullName evidence="2">Uncharacterized protein</fullName>
    </submittedName>
</protein>
<evidence type="ECO:0000313" key="3">
    <source>
        <dbReference type="Proteomes" id="UP000244090"/>
    </source>
</evidence>
<feature type="compositionally biased region" description="Polar residues" evidence="1">
    <location>
        <begin position="28"/>
        <end position="54"/>
    </location>
</feature>
<evidence type="ECO:0000256" key="1">
    <source>
        <dbReference type="SAM" id="MobiDB-lite"/>
    </source>
</evidence>
<feature type="region of interest" description="Disordered" evidence="1">
    <location>
        <begin position="1"/>
        <end position="54"/>
    </location>
</feature>
<dbReference type="AlphaFoldDB" id="A0A2T6BQB1"/>
<reference evidence="2 3" key="1">
    <citation type="submission" date="2018-04" db="EMBL/GenBank/DDBJ databases">
        <title>Genomic Encyclopedia of Archaeal and Bacterial Type Strains, Phase II (KMG-II): from individual species to whole genera.</title>
        <authorList>
            <person name="Goeker M."/>
        </authorList>
    </citation>
    <scope>NUCLEOTIDE SEQUENCE [LARGE SCALE GENOMIC DNA]</scope>
    <source>
        <strain evidence="2 3">DSM 25731</strain>
    </source>
</reference>
<accession>A0A2T6BQB1</accession>
<keyword evidence="3" id="KW-1185">Reference proteome</keyword>
<evidence type="ECO:0000313" key="2">
    <source>
        <dbReference type="EMBL" id="PTX58226.1"/>
    </source>
</evidence>
<proteinExistence type="predicted"/>
<gene>
    <name evidence="2" type="ORF">C8N46_1172</name>
</gene>
<dbReference type="Proteomes" id="UP000244090">
    <property type="component" value="Unassembled WGS sequence"/>
</dbReference>
<name>A0A2T6BQB1_9FLAO</name>
<dbReference type="EMBL" id="QBKT01000017">
    <property type="protein sequence ID" value="PTX58226.1"/>
    <property type="molecule type" value="Genomic_DNA"/>
</dbReference>
<dbReference type="RefSeq" id="WP_158269220.1">
    <property type="nucleotide sequence ID" value="NZ_QBKT01000017.1"/>
</dbReference>
<sequence length="54" mass="5886">MQQNPTSDVTENETNKKSSKSLLSSPSITIEISNQEITITTPMPSESTESNDNT</sequence>
<organism evidence="2 3">
    <name type="scientific">Kordia periserrulae</name>
    <dbReference type="NCBI Taxonomy" id="701523"/>
    <lineage>
        <taxon>Bacteria</taxon>
        <taxon>Pseudomonadati</taxon>
        <taxon>Bacteroidota</taxon>
        <taxon>Flavobacteriia</taxon>
        <taxon>Flavobacteriales</taxon>
        <taxon>Flavobacteriaceae</taxon>
        <taxon>Kordia</taxon>
    </lineage>
</organism>